<evidence type="ECO:0000259" key="11">
    <source>
        <dbReference type="Pfam" id="PF10497"/>
    </source>
</evidence>
<evidence type="ECO:0000256" key="10">
    <source>
        <dbReference type="SAM" id="MobiDB-lite"/>
    </source>
</evidence>
<evidence type="ECO:0000256" key="6">
    <source>
        <dbReference type="ARBA" id="ARBA00022843"/>
    </source>
</evidence>
<dbReference type="GO" id="GO:0005634">
    <property type="term" value="C:nucleus"/>
    <property type="evidence" value="ECO:0007669"/>
    <property type="project" value="UniProtKB-SubCell"/>
</dbReference>
<keyword evidence="3" id="KW-0963">Cytoplasm</keyword>
<feature type="domain" description="Zinc-finger" evidence="11">
    <location>
        <begin position="154"/>
        <end position="250"/>
    </location>
</feature>
<dbReference type="EMBL" id="JAWXYG010000011">
    <property type="protein sequence ID" value="KAK4258713.1"/>
    <property type="molecule type" value="Genomic_DNA"/>
</dbReference>
<evidence type="ECO:0000313" key="12">
    <source>
        <dbReference type="EMBL" id="KAK4258713.1"/>
    </source>
</evidence>
<dbReference type="InterPro" id="IPR040221">
    <property type="entry name" value="CDCA7/CDA7L"/>
</dbReference>
<evidence type="ECO:0000256" key="3">
    <source>
        <dbReference type="ARBA" id="ARBA00022490"/>
    </source>
</evidence>
<keyword evidence="13" id="KW-1185">Reference proteome</keyword>
<accession>A0AAE1MDU0</accession>
<evidence type="ECO:0000256" key="5">
    <source>
        <dbReference type="ARBA" id="ARBA00022553"/>
    </source>
</evidence>
<proteinExistence type="predicted"/>
<gene>
    <name evidence="12" type="ORF">QN277_005131</name>
</gene>
<dbReference type="GO" id="GO:0006355">
    <property type="term" value="P:regulation of DNA-templated transcription"/>
    <property type="evidence" value="ECO:0007669"/>
    <property type="project" value="InterPro"/>
</dbReference>
<evidence type="ECO:0000256" key="4">
    <source>
        <dbReference type="ARBA" id="ARBA00022499"/>
    </source>
</evidence>
<dbReference type="PANTHER" id="PTHR31169">
    <property type="entry name" value="OS05G0300700 PROTEIN"/>
    <property type="match status" value="1"/>
</dbReference>
<dbReference type="AlphaFoldDB" id="A0AAE1MDU0"/>
<keyword evidence="6" id="KW-0832">Ubl conjugation</keyword>
<feature type="region of interest" description="Disordered" evidence="10">
    <location>
        <begin position="63"/>
        <end position="93"/>
    </location>
</feature>
<keyword evidence="5" id="KW-0597">Phosphoprotein</keyword>
<protein>
    <recommendedName>
        <fullName evidence="11">Zinc-finger domain-containing protein</fullName>
    </recommendedName>
</protein>
<keyword evidence="8" id="KW-0804">Transcription</keyword>
<dbReference type="PANTHER" id="PTHR31169:SF33">
    <property type="entry name" value="CELL DIVISION CYCLE-ASSOCIATED 7-LIKE PROTEIN"/>
    <property type="match status" value="1"/>
</dbReference>
<name>A0AAE1MDU0_9FABA</name>
<comment type="caution">
    <text evidence="12">The sequence shown here is derived from an EMBL/GenBank/DDBJ whole genome shotgun (WGS) entry which is preliminary data.</text>
</comment>
<keyword evidence="9" id="KW-0539">Nucleus</keyword>
<keyword evidence="4" id="KW-1017">Isopeptide bond</keyword>
<sequence length="274" mass="31620">MARRRQNAEESPEVTDSENESLNTMRSEEGFSRYELVRDQRIKENQERLHKLGLFELSLKLKKPKTLPQKKSPRPKNALTPLPSRRSSRIQSLGPIKYYEPRVKRDSSKNLEICIPKGTNPEVYTEEQEKLLGDCKMDWELYVDGYDDDGDRLYDPIKGQTCHQCRQKTLALHTYCAKCELSQGQICGDCLYMRYGENVLEANENRKWLCPACRGICNCSRCRKAKGWMPTGNLYSKVSELGFKSVAHYLIRTFRSKGSPVPEIEEINSLEEGP</sequence>
<evidence type="ECO:0000256" key="8">
    <source>
        <dbReference type="ARBA" id="ARBA00023163"/>
    </source>
</evidence>
<evidence type="ECO:0000256" key="7">
    <source>
        <dbReference type="ARBA" id="ARBA00023015"/>
    </source>
</evidence>
<comment type="subcellular location">
    <subcellularLocation>
        <location evidence="2">Cytoplasm</location>
    </subcellularLocation>
    <subcellularLocation>
        <location evidence="1">Nucleus</location>
    </subcellularLocation>
</comment>
<dbReference type="GO" id="GO:0005737">
    <property type="term" value="C:cytoplasm"/>
    <property type="evidence" value="ECO:0007669"/>
    <property type="project" value="UniProtKB-SubCell"/>
</dbReference>
<evidence type="ECO:0000256" key="2">
    <source>
        <dbReference type="ARBA" id="ARBA00004496"/>
    </source>
</evidence>
<evidence type="ECO:0000256" key="9">
    <source>
        <dbReference type="ARBA" id="ARBA00023242"/>
    </source>
</evidence>
<feature type="compositionally biased region" description="Acidic residues" evidence="10">
    <location>
        <begin position="10"/>
        <end position="19"/>
    </location>
</feature>
<reference evidence="12" key="1">
    <citation type="submission" date="2023-10" db="EMBL/GenBank/DDBJ databases">
        <title>Chromosome-level genome of the transformable northern wattle, Acacia crassicarpa.</title>
        <authorList>
            <person name="Massaro I."/>
            <person name="Sinha N.R."/>
            <person name="Poethig S."/>
            <person name="Leichty A.R."/>
        </authorList>
    </citation>
    <scope>NUCLEOTIDE SEQUENCE</scope>
    <source>
        <strain evidence="12">Acra3RX</strain>
        <tissue evidence="12">Leaf</tissue>
    </source>
</reference>
<dbReference type="InterPro" id="IPR018866">
    <property type="entry name" value="Znf-4CXXC_R1"/>
</dbReference>
<evidence type="ECO:0000313" key="13">
    <source>
        <dbReference type="Proteomes" id="UP001293593"/>
    </source>
</evidence>
<keyword evidence="7" id="KW-0805">Transcription regulation</keyword>
<evidence type="ECO:0000256" key="1">
    <source>
        <dbReference type="ARBA" id="ARBA00004123"/>
    </source>
</evidence>
<dbReference type="Proteomes" id="UP001293593">
    <property type="component" value="Unassembled WGS sequence"/>
</dbReference>
<feature type="region of interest" description="Disordered" evidence="10">
    <location>
        <begin position="1"/>
        <end position="31"/>
    </location>
</feature>
<dbReference type="Pfam" id="PF10497">
    <property type="entry name" value="zf-4CXXC_R1"/>
    <property type="match status" value="1"/>
</dbReference>
<organism evidence="12 13">
    <name type="scientific">Acacia crassicarpa</name>
    <name type="common">northern wattle</name>
    <dbReference type="NCBI Taxonomy" id="499986"/>
    <lineage>
        <taxon>Eukaryota</taxon>
        <taxon>Viridiplantae</taxon>
        <taxon>Streptophyta</taxon>
        <taxon>Embryophyta</taxon>
        <taxon>Tracheophyta</taxon>
        <taxon>Spermatophyta</taxon>
        <taxon>Magnoliopsida</taxon>
        <taxon>eudicotyledons</taxon>
        <taxon>Gunneridae</taxon>
        <taxon>Pentapetalae</taxon>
        <taxon>rosids</taxon>
        <taxon>fabids</taxon>
        <taxon>Fabales</taxon>
        <taxon>Fabaceae</taxon>
        <taxon>Caesalpinioideae</taxon>
        <taxon>mimosoid clade</taxon>
        <taxon>Acacieae</taxon>
        <taxon>Acacia</taxon>
    </lineage>
</organism>